<gene>
    <name evidence="1" type="ORF">DPMN_129925</name>
</gene>
<evidence type="ECO:0008006" key="3">
    <source>
        <dbReference type="Google" id="ProtNLM"/>
    </source>
</evidence>
<reference evidence="1" key="1">
    <citation type="journal article" date="2019" name="bioRxiv">
        <title>The Genome of the Zebra Mussel, Dreissena polymorpha: A Resource for Invasive Species Research.</title>
        <authorList>
            <person name="McCartney M.A."/>
            <person name="Auch B."/>
            <person name="Kono T."/>
            <person name="Mallez S."/>
            <person name="Zhang Y."/>
            <person name="Obille A."/>
            <person name="Becker A."/>
            <person name="Abrahante J.E."/>
            <person name="Garbe J."/>
            <person name="Badalamenti J.P."/>
            <person name="Herman A."/>
            <person name="Mangelson H."/>
            <person name="Liachko I."/>
            <person name="Sullivan S."/>
            <person name="Sone E.D."/>
            <person name="Koren S."/>
            <person name="Silverstein K.A.T."/>
            <person name="Beckman K.B."/>
            <person name="Gohl D.M."/>
        </authorList>
    </citation>
    <scope>NUCLEOTIDE SEQUENCE</scope>
    <source>
        <strain evidence="1">Duluth1</strain>
        <tissue evidence="1">Whole animal</tissue>
    </source>
</reference>
<name>A0A9D4H3M6_DREPO</name>
<dbReference type="AlphaFoldDB" id="A0A9D4H3M6"/>
<reference evidence="1" key="2">
    <citation type="submission" date="2020-11" db="EMBL/GenBank/DDBJ databases">
        <authorList>
            <person name="McCartney M.A."/>
            <person name="Auch B."/>
            <person name="Kono T."/>
            <person name="Mallez S."/>
            <person name="Becker A."/>
            <person name="Gohl D.M."/>
            <person name="Silverstein K.A.T."/>
            <person name="Koren S."/>
            <person name="Bechman K.B."/>
            <person name="Herman A."/>
            <person name="Abrahante J.E."/>
            <person name="Garbe J."/>
        </authorList>
    </citation>
    <scope>NUCLEOTIDE SEQUENCE</scope>
    <source>
        <strain evidence="1">Duluth1</strain>
        <tissue evidence="1">Whole animal</tissue>
    </source>
</reference>
<organism evidence="1 2">
    <name type="scientific">Dreissena polymorpha</name>
    <name type="common">Zebra mussel</name>
    <name type="synonym">Mytilus polymorpha</name>
    <dbReference type="NCBI Taxonomy" id="45954"/>
    <lineage>
        <taxon>Eukaryota</taxon>
        <taxon>Metazoa</taxon>
        <taxon>Spiralia</taxon>
        <taxon>Lophotrochozoa</taxon>
        <taxon>Mollusca</taxon>
        <taxon>Bivalvia</taxon>
        <taxon>Autobranchia</taxon>
        <taxon>Heteroconchia</taxon>
        <taxon>Euheterodonta</taxon>
        <taxon>Imparidentia</taxon>
        <taxon>Neoheterodontei</taxon>
        <taxon>Myida</taxon>
        <taxon>Dreissenoidea</taxon>
        <taxon>Dreissenidae</taxon>
        <taxon>Dreissena</taxon>
    </lineage>
</organism>
<keyword evidence="2" id="KW-1185">Reference proteome</keyword>
<dbReference type="EMBL" id="JAIWYP010000005">
    <property type="protein sequence ID" value="KAH3827978.1"/>
    <property type="molecule type" value="Genomic_DNA"/>
</dbReference>
<sequence>MMDGRPRFRRTSPRFPPYVWNVHEATKLGEARTNNACESWNNGFKHLVGHANPSLWNEKTRAQSTLRRKRQNRLYAGNVLNARQSLVRAL</sequence>
<proteinExistence type="predicted"/>
<dbReference type="Proteomes" id="UP000828390">
    <property type="component" value="Unassembled WGS sequence"/>
</dbReference>
<protein>
    <recommendedName>
        <fullName evidence="3">Transposase</fullName>
    </recommendedName>
</protein>
<evidence type="ECO:0000313" key="1">
    <source>
        <dbReference type="EMBL" id="KAH3827978.1"/>
    </source>
</evidence>
<accession>A0A9D4H3M6</accession>
<comment type="caution">
    <text evidence="1">The sequence shown here is derived from an EMBL/GenBank/DDBJ whole genome shotgun (WGS) entry which is preliminary data.</text>
</comment>
<evidence type="ECO:0000313" key="2">
    <source>
        <dbReference type="Proteomes" id="UP000828390"/>
    </source>
</evidence>